<feature type="domain" description="HTH lysR-type" evidence="5">
    <location>
        <begin position="1"/>
        <end position="59"/>
    </location>
</feature>
<dbReference type="InterPro" id="IPR058163">
    <property type="entry name" value="LysR-type_TF_proteobact-type"/>
</dbReference>
<keyword evidence="4" id="KW-0804">Transcription</keyword>
<dbReference type="InterPro" id="IPR036390">
    <property type="entry name" value="WH_DNA-bd_sf"/>
</dbReference>
<dbReference type="Pfam" id="PF00126">
    <property type="entry name" value="HTH_1"/>
    <property type="match status" value="1"/>
</dbReference>
<dbReference type="PANTHER" id="PTHR30537">
    <property type="entry name" value="HTH-TYPE TRANSCRIPTIONAL REGULATOR"/>
    <property type="match status" value="1"/>
</dbReference>
<dbReference type="PANTHER" id="PTHR30537:SF5">
    <property type="entry name" value="HTH-TYPE TRANSCRIPTIONAL ACTIVATOR TTDR-RELATED"/>
    <property type="match status" value="1"/>
</dbReference>
<accession>A0ABT0E9S9</accession>
<organism evidence="6 7">
    <name type="scientific">Alcanivorax quisquiliarum</name>
    <dbReference type="NCBI Taxonomy" id="2933565"/>
    <lineage>
        <taxon>Bacteria</taxon>
        <taxon>Pseudomonadati</taxon>
        <taxon>Pseudomonadota</taxon>
        <taxon>Gammaproteobacteria</taxon>
        <taxon>Oceanospirillales</taxon>
        <taxon>Alcanivoracaceae</taxon>
        <taxon>Alcanivorax</taxon>
    </lineage>
</organism>
<evidence type="ECO:0000256" key="1">
    <source>
        <dbReference type="ARBA" id="ARBA00009437"/>
    </source>
</evidence>
<dbReference type="EMBL" id="JALKII010000010">
    <property type="protein sequence ID" value="MCK0538588.1"/>
    <property type="molecule type" value="Genomic_DNA"/>
</dbReference>
<evidence type="ECO:0000256" key="2">
    <source>
        <dbReference type="ARBA" id="ARBA00023015"/>
    </source>
</evidence>
<keyword evidence="3" id="KW-0238">DNA-binding</keyword>
<dbReference type="SUPFAM" id="SSF46785">
    <property type="entry name" value="Winged helix' DNA-binding domain"/>
    <property type="match status" value="1"/>
</dbReference>
<reference evidence="6" key="1">
    <citation type="submission" date="2022-04" db="EMBL/GenBank/DDBJ databases">
        <title>Alcanivorax sp. CY1518 draft genome sequence.</title>
        <authorList>
            <person name="Zhao G."/>
            <person name="An M."/>
        </authorList>
    </citation>
    <scope>NUCLEOTIDE SEQUENCE</scope>
    <source>
        <strain evidence="6">CY1518</strain>
    </source>
</reference>
<dbReference type="Gene3D" id="1.10.10.10">
    <property type="entry name" value="Winged helix-like DNA-binding domain superfamily/Winged helix DNA-binding domain"/>
    <property type="match status" value="1"/>
</dbReference>
<dbReference type="InterPro" id="IPR005119">
    <property type="entry name" value="LysR_subst-bd"/>
</dbReference>
<name>A0ABT0E9S9_9GAMM</name>
<dbReference type="RefSeq" id="WP_246953367.1">
    <property type="nucleotide sequence ID" value="NZ_JALKII010000010.1"/>
</dbReference>
<comment type="caution">
    <text evidence="6">The sequence shown here is derived from an EMBL/GenBank/DDBJ whole genome shotgun (WGS) entry which is preliminary data.</text>
</comment>
<dbReference type="PROSITE" id="PS50931">
    <property type="entry name" value="HTH_LYSR"/>
    <property type="match status" value="1"/>
</dbReference>
<dbReference type="InterPro" id="IPR000847">
    <property type="entry name" value="LysR_HTH_N"/>
</dbReference>
<dbReference type="Proteomes" id="UP001165524">
    <property type="component" value="Unassembled WGS sequence"/>
</dbReference>
<evidence type="ECO:0000313" key="7">
    <source>
        <dbReference type="Proteomes" id="UP001165524"/>
    </source>
</evidence>
<evidence type="ECO:0000259" key="5">
    <source>
        <dbReference type="PROSITE" id="PS50931"/>
    </source>
</evidence>
<evidence type="ECO:0000313" key="6">
    <source>
        <dbReference type="EMBL" id="MCK0538588.1"/>
    </source>
</evidence>
<comment type="similarity">
    <text evidence="1">Belongs to the LysR transcriptional regulatory family.</text>
</comment>
<dbReference type="Gene3D" id="3.40.190.290">
    <property type="match status" value="1"/>
</dbReference>
<dbReference type="SUPFAM" id="SSF53850">
    <property type="entry name" value="Periplasmic binding protein-like II"/>
    <property type="match status" value="1"/>
</dbReference>
<gene>
    <name evidence="6" type="ORF">MU846_12810</name>
</gene>
<protein>
    <submittedName>
        <fullName evidence="6">LysR family transcriptional regulator</fullName>
    </submittedName>
</protein>
<dbReference type="CDD" id="cd08422">
    <property type="entry name" value="PBP2_CrgA_like"/>
    <property type="match status" value="1"/>
</dbReference>
<dbReference type="InterPro" id="IPR036388">
    <property type="entry name" value="WH-like_DNA-bd_sf"/>
</dbReference>
<sequence>MNPMADLDIFMAVVKAGTIAGAARELSLAPVSVKKRLHRLERTMGVQLVKRVNRELALTEPGKELYHRLLVIFDDLGKAIASVSGTETDISGSLKVVSSLSIGKRRIEGLVLAFSRLHPRMVLQFHMEDKPVDFIRDGYDVAITVGPPTDSTMVARRLVINPAHVVAAPDYLRERPPLDSPADLKDHACLVLDAQGAFRDGWPLRGEGRQEIVKVTPSLITDDSEVLHQWLLDGLGVGISSDLEIRPDLDAGRLVKVMKGYRLPNMDFYIIYAGRKNLPSRTRIFVEFIEENIISS</sequence>
<proteinExistence type="inferred from homology"/>
<keyword evidence="2" id="KW-0805">Transcription regulation</keyword>
<dbReference type="Pfam" id="PF03466">
    <property type="entry name" value="LysR_substrate"/>
    <property type="match status" value="1"/>
</dbReference>
<evidence type="ECO:0000256" key="3">
    <source>
        <dbReference type="ARBA" id="ARBA00023125"/>
    </source>
</evidence>
<evidence type="ECO:0000256" key="4">
    <source>
        <dbReference type="ARBA" id="ARBA00023163"/>
    </source>
</evidence>
<keyword evidence="7" id="KW-1185">Reference proteome</keyword>